<sequence length="72" mass="8951">MSERESERERKRERVPLRGWRSLWGKMGHEAFWAGDKHRKIVPAQLSRYLPLFISREERKGMREKERERERE</sequence>
<proteinExistence type="predicted"/>
<organism evidence="1 2">
    <name type="scientific">Albula glossodonta</name>
    <name type="common">roundjaw bonefish</name>
    <dbReference type="NCBI Taxonomy" id="121402"/>
    <lineage>
        <taxon>Eukaryota</taxon>
        <taxon>Metazoa</taxon>
        <taxon>Chordata</taxon>
        <taxon>Craniata</taxon>
        <taxon>Vertebrata</taxon>
        <taxon>Euteleostomi</taxon>
        <taxon>Actinopterygii</taxon>
        <taxon>Neopterygii</taxon>
        <taxon>Teleostei</taxon>
        <taxon>Albuliformes</taxon>
        <taxon>Albulidae</taxon>
        <taxon>Albula</taxon>
    </lineage>
</organism>
<dbReference type="AlphaFoldDB" id="A0A8T2P9W1"/>
<dbReference type="Proteomes" id="UP000824540">
    <property type="component" value="Unassembled WGS sequence"/>
</dbReference>
<name>A0A8T2P9W1_9TELE</name>
<protein>
    <submittedName>
        <fullName evidence="1">Uncharacterized protein</fullName>
    </submittedName>
</protein>
<gene>
    <name evidence="1" type="ORF">JZ751_006733</name>
</gene>
<keyword evidence="2" id="KW-1185">Reference proteome</keyword>
<evidence type="ECO:0000313" key="2">
    <source>
        <dbReference type="Proteomes" id="UP000824540"/>
    </source>
</evidence>
<comment type="caution">
    <text evidence="1">The sequence shown here is derived from an EMBL/GenBank/DDBJ whole genome shotgun (WGS) entry which is preliminary data.</text>
</comment>
<reference evidence="1" key="1">
    <citation type="thesis" date="2021" institute="BYU ScholarsArchive" country="Provo, UT, USA">
        <title>Applications of and Algorithms for Genome Assembly and Genomic Analyses with an Emphasis on Marine Teleosts.</title>
        <authorList>
            <person name="Pickett B.D."/>
        </authorList>
    </citation>
    <scope>NUCLEOTIDE SEQUENCE</scope>
    <source>
        <strain evidence="1">HI-2016</strain>
    </source>
</reference>
<dbReference type="EMBL" id="JAFBMS010000015">
    <property type="protein sequence ID" value="KAG9346422.1"/>
    <property type="molecule type" value="Genomic_DNA"/>
</dbReference>
<accession>A0A8T2P9W1</accession>
<evidence type="ECO:0000313" key="1">
    <source>
        <dbReference type="EMBL" id="KAG9346422.1"/>
    </source>
</evidence>